<evidence type="ECO:0000313" key="4">
    <source>
        <dbReference type="Proteomes" id="UP000694680"/>
    </source>
</evidence>
<feature type="transmembrane region" description="Helical" evidence="2">
    <location>
        <begin position="232"/>
        <end position="251"/>
    </location>
</feature>
<keyword evidence="2" id="KW-0812">Transmembrane</keyword>
<name>A0A8C5GD68_GOUWI</name>
<accession>A0A8C5GD68</accession>
<feature type="transmembrane region" description="Helical" evidence="2">
    <location>
        <begin position="178"/>
        <end position="196"/>
    </location>
</feature>
<dbReference type="AlphaFoldDB" id="A0A8C5GD68"/>
<feature type="compositionally biased region" description="Basic and acidic residues" evidence="1">
    <location>
        <begin position="1"/>
        <end position="20"/>
    </location>
</feature>
<dbReference type="GO" id="GO:0032588">
    <property type="term" value="C:trans-Golgi network membrane"/>
    <property type="evidence" value="ECO:0007669"/>
    <property type="project" value="TreeGrafter"/>
</dbReference>
<dbReference type="Proteomes" id="UP000694680">
    <property type="component" value="Unassembled WGS sequence"/>
</dbReference>
<evidence type="ECO:0000313" key="3">
    <source>
        <dbReference type="Ensembl" id="ENSGWIP00000028603.1"/>
    </source>
</evidence>
<reference evidence="3" key="2">
    <citation type="submission" date="2025-09" db="UniProtKB">
        <authorList>
            <consortium name="Ensembl"/>
        </authorList>
    </citation>
    <scope>IDENTIFICATION</scope>
</reference>
<dbReference type="PANTHER" id="PTHR31004">
    <property type="entry name" value="TRANSMEMBRANE PROTEIN 79"/>
    <property type="match status" value="1"/>
</dbReference>
<feature type="region of interest" description="Disordered" evidence="1">
    <location>
        <begin position="1"/>
        <end position="32"/>
    </location>
</feature>
<sequence length="270" mass="30596">MKRADEGRHKPQFENHKEPEENVLPDKAAQVFRPAMTSPTESRELWEMEYDKGLNCRDLQDDQQHWNEATPTNTCGNHRDALKVCVFLLMAALLFPLLVWGGFVFLPFDAPLLHGAPFRLVYTLRCSALAATPVILGWLVLGISRLRFGAVRPLVEDELKEAELKEVAVHRRFITDSASLYVLYSLQLVVMAMFVSQEQLKIIPLLMVVFALGRLVYWVSSALNSSVRAFGFGLSFLPSVAMLVANLYFIFTAEMEPMLSAQSGRQRFWG</sequence>
<protein>
    <submittedName>
        <fullName evidence="3">Transmembrane protein 79-like</fullName>
    </submittedName>
</protein>
<reference evidence="3" key="1">
    <citation type="submission" date="2025-08" db="UniProtKB">
        <authorList>
            <consortium name="Ensembl"/>
        </authorList>
    </citation>
    <scope>IDENTIFICATION</scope>
</reference>
<feature type="transmembrane region" description="Helical" evidence="2">
    <location>
        <begin position="120"/>
        <end position="143"/>
    </location>
</feature>
<gene>
    <name evidence="3" type="primary">LOC114460104</name>
</gene>
<feature type="transmembrane region" description="Helical" evidence="2">
    <location>
        <begin position="86"/>
        <end position="108"/>
    </location>
</feature>
<dbReference type="GO" id="GO:0045055">
    <property type="term" value="P:regulated exocytosis"/>
    <property type="evidence" value="ECO:0007669"/>
    <property type="project" value="TreeGrafter"/>
</dbReference>
<evidence type="ECO:0000256" key="1">
    <source>
        <dbReference type="SAM" id="MobiDB-lite"/>
    </source>
</evidence>
<keyword evidence="4" id="KW-1185">Reference proteome</keyword>
<dbReference type="GO" id="GO:0005765">
    <property type="term" value="C:lysosomal membrane"/>
    <property type="evidence" value="ECO:0007669"/>
    <property type="project" value="TreeGrafter"/>
</dbReference>
<dbReference type="GeneID" id="114460104"/>
<evidence type="ECO:0000256" key="2">
    <source>
        <dbReference type="SAM" id="Phobius"/>
    </source>
</evidence>
<keyword evidence="2" id="KW-1133">Transmembrane helix</keyword>
<dbReference type="PANTHER" id="PTHR31004:SF4">
    <property type="entry name" value="TRANSMEMBRANE PROTEIN 79"/>
    <property type="match status" value="1"/>
</dbReference>
<feature type="transmembrane region" description="Helical" evidence="2">
    <location>
        <begin position="202"/>
        <end position="220"/>
    </location>
</feature>
<proteinExistence type="predicted"/>
<organism evidence="3 4">
    <name type="scientific">Gouania willdenowi</name>
    <name type="common">Blunt-snouted clingfish</name>
    <name type="synonym">Lepadogaster willdenowi</name>
    <dbReference type="NCBI Taxonomy" id="441366"/>
    <lineage>
        <taxon>Eukaryota</taxon>
        <taxon>Metazoa</taxon>
        <taxon>Chordata</taxon>
        <taxon>Craniata</taxon>
        <taxon>Vertebrata</taxon>
        <taxon>Euteleostomi</taxon>
        <taxon>Actinopterygii</taxon>
        <taxon>Neopterygii</taxon>
        <taxon>Teleostei</taxon>
        <taxon>Neoteleostei</taxon>
        <taxon>Acanthomorphata</taxon>
        <taxon>Ovalentaria</taxon>
        <taxon>Blenniimorphae</taxon>
        <taxon>Blenniiformes</taxon>
        <taxon>Gobiesocoidei</taxon>
        <taxon>Gobiesocidae</taxon>
        <taxon>Gobiesocinae</taxon>
        <taxon>Gouania</taxon>
    </lineage>
</organism>
<dbReference type="RefSeq" id="XP_028297944.1">
    <property type="nucleotide sequence ID" value="XM_028442143.1"/>
</dbReference>
<dbReference type="OrthoDB" id="8887147at2759"/>
<dbReference type="Ensembl" id="ENSGWIT00000031194.1">
    <property type="protein sequence ID" value="ENSGWIP00000028603.1"/>
    <property type="gene ID" value="ENSGWIG00000014916.1"/>
</dbReference>
<keyword evidence="2" id="KW-0472">Membrane</keyword>